<feature type="region of interest" description="Disordered" evidence="1">
    <location>
        <begin position="98"/>
        <end position="118"/>
    </location>
</feature>
<name>A0A834ZYA2_9POAL</name>
<comment type="caution">
    <text evidence="2">The sequence shown here is derived from an EMBL/GenBank/DDBJ whole genome shotgun (WGS) entry which is preliminary data.</text>
</comment>
<organism evidence="2 3">
    <name type="scientific">Digitaria exilis</name>
    <dbReference type="NCBI Taxonomy" id="1010633"/>
    <lineage>
        <taxon>Eukaryota</taxon>
        <taxon>Viridiplantae</taxon>
        <taxon>Streptophyta</taxon>
        <taxon>Embryophyta</taxon>
        <taxon>Tracheophyta</taxon>
        <taxon>Spermatophyta</taxon>
        <taxon>Magnoliopsida</taxon>
        <taxon>Liliopsida</taxon>
        <taxon>Poales</taxon>
        <taxon>Poaceae</taxon>
        <taxon>PACMAD clade</taxon>
        <taxon>Panicoideae</taxon>
        <taxon>Panicodae</taxon>
        <taxon>Paniceae</taxon>
        <taxon>Anthephorinae</taxon>
        <taxon>Digitaria</taxon>
    </lineage>
</organism>
<dbReference type="EMBL" id="JACEFO010003310">
    <property type="protein sequence ID" value="KAF8641730.1"/>
    <property type="molecule type" value="Genomic_DNA"/>
</dbReference>
<gene>
    <name evidence="2" type="ORF">HU200_067689</name>
</gene>
<keyword evidence="3" id="KW-1185">Reference proteome</keyword>
<protein>
    <submittedName>
        <fullName evidence="2">Uncharacterized protein</fullName>
    </submittedName>
</protein>
<dbReference type="Proteomes" id="UP000636709">
    <property type="component" value="Unassembled WGS sequence"/>
</dbReference>
<dbReference type="AlphaFoldDB" id="A0A834ZYA2"/>
<feature type="compositionally biased region" description="Polar residues" evidence="1">
    <location>
        <begin position="34"/>
        <end position="48"/>
    </location>
</feature>
<proteinExistence type="predicted"/>
<feature type="compositionally biased region" description="Low complexity" evidence="1">
    <location>
        <begin position="21"/>
        <end position="33"/>
    </location>
</feature>
<evidence type="ECO:0000256" key="1">
    <source>
        <dbReference type="SAM" id="MobiDB-lite"/>
    </source>
</evidence>
<accession>A0A834ZYA2</accession>
<feature type="region of interest" description="Disordered" evidence="1">
    <location>
        <begin position="1"/>
        <end position="59"/>
    </location>
</feature>
<evidence type="ECO:0000313" key="2">
    <source>
        <dbReference type="EMBL" id="KAF8641730.1"/>
    </source>
</evidence>
<reference evidence="2" key="1">
    <citation type="submission" date="2020-07" db="EMBL/GenBank/DDBJ databases">
        <title>Genome sequence and genetic diversity analysis of an under-domesticated orphan crop, white fonio (Digitaria exilis).</title>
        <authorList>
            <person name="Bennetzen J.L."/>
            <person name="Chen S."/>
            <person name="Ma X."/>
            <person name="Wang X."/>
            <person name="Yssel A.E.J."/>
            <person name="Chaluvadi S.R."/>
            <person name="Johnson M."/>
            <person name="Gangashetty P."/>
            <person name="Hamidou F."/>
            <person name="Sanogo M.D."/>
            <person name="Zwaenepoel A."/>
            <person name="Wallace J."/>
            <person name="Van De Peer Y."/>
            <person name="Van Deynze A."/>
        </authorList>
    </citation>
    <scope>NUCLEOTIDE SEQUENCE</scope>
    <source>
        <tissue evidence="2">Leaves</tissue>
    </source>
</reference>
<evidence type="ECO:0000313" key="3">
    <source>
        <dbReference type="Proteomes" id="UP000636709"/>
    </source>
</evidence>
<sequence>MGAGDSSKTCAWDVTAVEGSQQPNNPTLQTPQLSSSTEDWQQLNNSDGGTIPFNCPTSMSSQQQAEQQCLLAPQLGLGEPFSSGISVVRLTPQWRHAAGANSSRQGWAAAMPPWRQQQ</sequence>